<keyword evidence="2" id="KW-1185">Reference proteome</keyword>
<accession>A0AAD8AJ91</accession>
<gene>
    <name evidence="1" type="ORF">L9F63_009669</name>
</gene>
<organism evidence="1 2">
    <name type="scientific">Diploptera punctata</name>
    <name type="common">Pacific beetle cockroach</name>
    <dbReference type="NCBI Taxonomy" id="6984"/>
    <lineage>
        <taxon>Eukaryota</taxon>
        <taxon>Metazoa</taxon>
        <taxon>Ecdysozoa</taxon>
        <taxon>Arthropoda</taxon>
        <taxon>Hexapoda</taxon>
        <taxon>Insecta</taxon>
        <taxon>Pterygota</taxon>
        <taxon>Neoptera</taxon>
        <taxon>Polyneoptera</taxon>
        <taxon>Dictyoptera</taxon>
        <taxon>Blattodea</taxon>
        <taxon>Blaberoidea</taxon>
        <taxon>Blaberidae</taxon>
        <taxon>Diplopterinae</taxon>
        <taxon>Diploptera</taxon>
    </lineage>
</organism>
<dbReference type="Proteomes" id="UP001233999">
    <property type="component" value="Unassembled WGS sequence"/>
</dbReference>
<dbReference type="AlphaFoldDB" id="A0AAD8AJ91"/>
<protein>
    <submittedName>
        <fullName evidence="1">Uncharacterized protein</fullName>
    </submittedName>
</protein>
<proteinExistence type="predicted"/>
<reference evidence="1" key="2">
    <citation type="submission" date="2023-05" db="EMBL/GenBank/DDBJ databases">
        <authorList>
            <person name="Fouks B."/>
        </authorList>
    </citation>
    <scope>NUCLEOTIDE SEQUENCE</scope>
    <source>
        <strain evidence="1">Stay&amp;Tobe</strain>
        <tissue evidence="1">Testes</tissue>
    </source>
</reference>
<evidence type="ECO:0000313" key="2">
    <source>
        <dbReference type="Proteomes" id="UP001233999"/>
    </source>
</evidence>
<comment type="caution">
    <text evidence="1">The sequence shown here is derived from an EMBL/GenBank/DDBJ whole genome shotgun (WGS) entry which is preliminary data.</text>
</comment>
<name>A0AAD8AJ91_DIPPU</name>
<dbReference type="EMBL" id="JASPKZ010000455">
    <property type="protein sequence ID" value="KAJ9600052.1"/>
    <property type="molecule type" value="Genomic_DNA"/>
</dbReference>
<evidence type="ECO:0000313" key="1">
    <source>
        <dbReference type="EMBL" id="KAJ9600052.1"/>
    </source>
</evidence>
<sequence>LCSVSLFSGFNQAKLWTLNMRSPRPTNFGKLRSKNLKDTYQFHKHVPKFRLLFILGNSLKDQIVTTPAFTV</sequence>
<reference evidence="1" key="1">
    <citation type="journal article" date="2023" name="IScience">
        <title>Live-bearing cockroach genome reveals convergent evolutionary mechanisms linked to viviparity in insects and beyond.</title>
        <authorList>
            <person name="Fouks B."/>
            <person name="Harrison M.C."/>
            <person name="Mikhailova A.A."/>
            <person name="Marchal E."/>
            <person name="English S."/>
            <person name="Carruthers M."/>
            <person name="Jennings E.C."/>
            <person name="Chiamaka E.L."/>
            <person name="Frigard R.A."/>
            <person name="Pippel M."/>
            <person name="Attardo G.M."/>
            <person name="Benoit J.B."/>
            <person name="Bornberg-Bauer E."/>
            <person name="Tobe S.S."/>
        </authorList>
    </citation>
    <scope>NUCLEOTIDE SEQUENCE</scope>
    <source>
        <strain evidence="1">Stay&amp;Tobe</strain>
    </source>
</reference>
<feature type="non-terminal residue" evidence="1">
    <location>
        <position position="71"/>
    </location>
</feature>
<feature type="non-terminal residue" evidence="1">
    <location>
        <position position="1"/>
    </location>
</feature>